<organism evidence="1 2">
    <name type="scientific">Photobacterium proteolyticum</name>
    <dbReference type="NCBI Taxonomy" id="1903952"/>
    <lineage>
        <taxon>Bacteria</taxon>
        <taxon>Pseudomonadati</taxon>
        <taxon>Pseudomonadota</taxon>
        <taxon>Gammaproteobacteria</taxon>
        <taxon>Vibrionales</taxon>
        <taxon>Vibrionaceae</taxon>
        <taxon>Photobacterium</taxon>
    </lineage>
</organism>
<dbReference type="EMBL" id="MJIL01000041">
    <property type="protein sequence ID" value="OLQ81445.1"/>
    <property type="molecule type" value="Genomic_DNA"/>
</dbReference>
<dbReference type="AlphaFoldDB" id="A0A1Q9H1S3"/>
<keyword evidence="2" id="KW-1185">Reference proteome</keyword>
<reference evidence="1 2" key="1">
    <citation type="submission" date="2016-09" db="EMBL/GenBank/DDBJ databases">
        <title>Photobacterium proteolyticum sp. nov. a protease producing bacterium isolated from ocean sediments of Laizhou Bay.</title>
        <authorList>
            <person name="Li Y."/>
        </authorList>
    </citation>
    <scope>NUCLEOTIDE SEQUENCE [LARGE SCALE GENOMIC DNA]</scope>
    <source>
        <strain evidence="1 2">13-12</strain>
    </source>
</reference>
<protein>
    <submittedName>
        <fullName evidence="1">Uncharacterized protein</fullName>
    </submittedName>
</protein>
<accession>A0A1Q9H1S3</accession>
<proteinExistence type="predicted"/>
<dbReference type="OrthoDB" id="5917490at2"/>
<evidence type="ECO:0000313" key="1">
    <source>
        <dbReference type="EMBL" id="OLQ81445.1"/>
    </source>
</evidence>
<dbReference type="Proteomes" id="UP000186905">
    <property type="component" value="Unassembled WGS sequence"/>
</dbReference>
<dbReference type="STRING" id="1903952.BIT28_04320"/>
<name>A0A1Q9H1S3_9GAMM</name>
<evidence type="ECO:0000313" key="2">
    <source>
        <dbReference type="Proteomes" id="UP000186905"/>
    </source>
</evidence>
<sequence length="153" mass="17104">MNKSSWKPIANLLFIVAVGWGGYQVSEIGKNKTEKQQQQQIDYCQLSTQVCEQNNASVTLATDIINPMQNTEINVQWPDLPAETDHLILTLEGHEMMMGVYQLQLSRTASGGFSGDLTLPFCTSDEMTWQGNIKPLSDQEEIAPINVSIRMVK</sequence>
<comment type="caution">
    <text evidence="1">The sequence shown here is derived from an EMBL/GenBank/DDBJ whole genome shotgun (WGS) entry which is preliminary data.</text>
</comment>
<dbReference type="RefSeq" id="WP_075761901.1">
    <property type="nucleotide sequence ID" value="NZ_MJIL01000041.1"/>
</dbReference>
<gene>
    <name evidence="1" type="ORF">BIT28_04320</name>
</gene>